<comment type="caution">
    <text evidence="2">The sequence shown here is derived from an EMBL/GenBank/DDBJ whole genome shotgun (WGS) entry which is preliminary data.</text>
</comment>
<dbReference type="EMBL" id="JABMIG020000303">
    <property type="protein sequence ID" value="KAL3781914.1"/>
    <property type="molecule type" value="Genomic_DNA"/>
</dbReference>
<dbReference type="Gene3D" id="3.40.50.1820">
    <property type="entry name" value="alpha/beta hydrolase"/>
    <property type="match status" value="1"/>
</dbReference>
<name>A0ABD3P138_9STRA</name>
<protein>
    <recommendedName>
        <fullName evidence="1">AB hydrolase-1 domain-containing protein</fullName>
    </recommendedName>
</protein>
<organism evidence="2 3">
    <name type="scientific">Cyclotella cryptica</name>
    <dbReference type="NCBI Taxonomy" id="29204"/>
    <lineage>
        <taxon>Eukaryota</taxon>
        <taxon>Sar</taxon>
        <taxon>Stramenopiles</taxon>
        <taxon>Ochrophyta</taxon>
        <taxon>Bacillariophyta</taxon>
        <taxon>Coscinodiscophyceae</taxon>
        <taxon>Thalassiosirophycidae</taxon>
        <taxon>Stephanodiscales</taxon>
        <taxon>Stephanodiscaceae</taxon>
        <taxon>Cyclotella</taxon>
    </lineage>
</organism>
<evidence type="ECO:0000313" key="3">
    <source>
        <dbReference type="Proteomes" id="UP001516023"/>
    </source>
</evidence>
<gene>
    <name evidence="2" type="ORF">HJC23_004099</name>
</gene>
<evidence type="ECO:0000313" key="2">
    <source>
        <dbReference type="EMBL" id="KAL3781914.1"/>
    </source>
</evidence>
<reference evidence="2 3" key="1">
    <citation type="journal article" date="2020" name="G3 (Bethesda)">
        <title>Improved Reference Genome for Cyclotella cryptica CCMP332, a Model for Cell Wall Morphogenesis, Salinity Adaptation, and Lipid Production in Diatoms (Bacillariophyta).</title>
        <authorList>
            <person name="Roberts W.R."/>
            <person name="Downey K.M."/>
            <person name="Ruck E.C."/>
            <person name="Traller J.C."/>
            <person name="Alverson A.J."/>
        </authorList>
    </citation>
    <scope>NUCLEOTIDE SEQUENCE [LARGE SCALE GENOMIC DNA]</scope>
    <source>
        <strain evidence="2 3">CCMP332</strain>
    </source>
</reference>
<dbReference type="InterPro" id="IPR029058">
    <property type="entry name" value="AB_hydrolase_fold"/>
</dbReference>
<dbReference type="AlphaFoldDB" id="A0ABD3P138"/>
<accession>A0ABD3P138</accession>
<keyword evidence="3" id="KW-1185">Reference proteome</keyword>
<feature type="domain" description="AB hydrolase-1" evidence="1">
    <location>
        <begin position="45"/>
        <end position="279"/>
    </location>
</feature>
<dbReference type="PANTHER" id="PTHR43798:SF33">
    <property type="entry name" value="HYDROLASE, PUTATIVE (AFU_ORTHOLOGUE AFUA_2G14860)-RELATED"/>
    <property type="match status" value="1"/>
</dbReference>
<dbReference type="InterPro" id="IPR050266">
    <property type="entry name" value="AB_hydrolase_sf"/>
</dbReference>
<dbReference type="Pfam" id="PF12697">
    <property type="entry name" value="Abhydrolase_6"/>
    <property type="match status" value="1"/>
</dbReference>
<dbReference type="SUPFAM" id="SSF53474">
    <property type="entry name" value="alpha/beta-Hydrolases"/>
    <property type="match status" value="1"/>
</dbReference>
<proteinExistence type="predicted"/>
<dbReference type="InterPro" id="IPR000073">
    <property type="entry name" value="AB_hydrolase_1"/>
</dbReference>
<dbReference type="Proteomes" id="UP001516023">
    <property type="component" value="Unassembled WGS sequence"/>
</dbReference>
<dbReference type="PANTHER" id="PTHR43798">
    <property type="entry name" value="MONOACYLGLYCEROL LIPASE"/>
    <property type="match status" value="1"/>
</dbReference>
<evidence type="ECO:0000259" key="1">
    <source>
        <dbReference type="Pfam" id="PF12697"/>
    </source>
</evidence>
<sequence length="344" mass="39079">MTPPIQIKTSEEFVSLSAGKVFIRWDTPQVTASRSTQENTTGPIILLLHGATVPNWQFDYLVPLLLERLCKSRHDVLYRTLRIDLYGHGRSSRPDVVYDLNLFVNQVCQVLQSLNLVTGDNSQLAMIGIGHSMGSPILTEVATRHPRLFQKIVLVAPMLDYMALQPHSRLLRVPLLGEALMRFGIVPKLKERRRKRYGAIGKSHLGDLFAEEVESKRMDELSFEEVLLRMFRDGAVGDQTRAYAKLGEMLHRKNVSVETNSDDELKVLVLWGTADTVADKRHICRILCLLENTELDKGKEFPTIDEKSKIFYTALEGLEHNLLMSHSDLCSESICEFIERMSCI</sequence>